<keyword evidence="1 6" id="KW-0148">Chlorophyll</keyword>
<comment type="caution">
    <text evidence="7">The sequence shown here is derived from an EMBL/GenBank/DDBJ whole genome shotgun (WGS) entry which is preliminary data.</text>
</comment>
<evidence type="ECO:0000256" key="5">
    <source>
        <dbReference type="ARBA" id="ARBA00022991"/>
    </source>
</evidence>
<evidence type="ECO:0000313" key="7">
    <source>
        <dbReference type="EMBL" id="KAK9901271.1"/>
    </source>
</evidence>
<gene>
    <name evidence="7" type="ORF">WJX75_003563</name>
</gene>
<keyword evidence="3 6" id="KW-0602">Photosynthesis</keyword>
<keyword evidence="4 6" id="KW-0934">Plastid</keyword>
<evidence type="ECO:0000256" key="4">
    <source>
        <dbReference type="ARBA" id="ARBA00022640"/>
    </source>
</evidence>
<evidence type="ECO:0000256" key="6">
    <source>
        <dbReference type="RuleBase" id="RU363080"/>
    </source>
</evidence>
<evidence type="ECO:0000256" key="3">
    <source>
        <dbReference type="ARBA" id="ARBA00022531"/>
    </source>
</evidence>
<name>A0ABR2YAW2_9CHLO</name>
<reference evidence="7 8" key="1">
    <citation type="journal article" date="2024" name="Nat. Commun.">
        <title>Phylogenomics reveals the evolutionary origins of lichenization in chlorophyte algae.</title>
        <authorList>
            <person name="Puginier C."/>
            <person name="Libourel C."/>
            <person name="Otte J."/>
            <person name="Skaloud P."/>
            <person name="Haon M."/>
            <person name="Grisel S."/>
            <person name="Petersen M."/>
            <person name="Berrin J.G."/>
            <person name="Delaux P.M."/>
            <person name="Dal Grande F."/>
            <person name="Keller J."/>
        </authorList>
    </citation>
    <scope>NUCLEOTIDE SEQUENCE [LARGE SCALE GENOMIC DNA]</scope>
    <source>
        <strain evidence="7 8">SAG 216-7</strain>
    </source>
</reference>
<keyword evidence="5 6" id="KW-0157">Chromophore</keyword>
<evidence type="ECO:0000313" key="8">
    <source>
        <dbReference type="Proteomes" id="UP001491310"/>
    </source>
</evidence>
<comment type="function">
    <text evidence="6">The light-harvesting complex (LHC) functions as a light receptor, it captures and delivers excitation energy to photosystems with which it is closely associated.</text>
</comment>
<keyword evidence="2 6" id="KW-0150">Chloroplast</keyword>
<organism evidence="7 8">
    <name type="scientific">Coccomyxa subellipsoidea</name>
    <dbReference type="NCBI Taxonomy" id="248742"/>
    <lineage>
        <taxon>Eukaryota</taxon>
        <taxon>Viridiplantae</taxon>
        <taxon>Chlorophyta</taxon>
        <taxon>core chlorophytes</taxon>
        <taxon>Trebouxiophyceae</taxon>
        <taxon>Trebouxiophyceae incertae sedis</taxon>
        <taxon>Coccomyxaceae</taxon>
        <taxon>Coccomyxa</taxon>
    </lineage>
</organism>
<comment type="similarity">
    <text evidence="6">Belongs to the light-harvesting chlorophyll a/b-binding (LHC) protein family.</text>
</comment>
<keyword evidence="8" id="KW-1185">Reference proteome</keyword>
<dbReference type="PANTHER" id="PTHR21649">
    <property type="entry name" value="CHLOROPHYLL A/B BINDING PROTEIN"/>
    <property type="match status" value="1"/>
</dbReference>
<dbReference type="Pfam" id="PF00504">
    <property type="entry name" value="Chloroa_b-bind"/>
    <property type="match status" value="1"/>
</dbReference>
<dbReference type="InterPro" id="IPR022796">
    <property type="entry name" value="Chloroa_b-bind"/>
</dbReference>
<keyword evidence="6" id="KW-0603">Photosystem I</keyword>
<evidence type="ECO:0000256" key="1">
    <source>
        <dbReference type="ARBA" id="ARBA00022494"/>
    </source>
</evidence>
<comment type="subcellular location">
    <subcellularLocation>
        <location evidence="6">Plastid</location>
        <location evidence="6">Chloroplast thylakoid membrane</location>
    </subcellularLocation>
</comment>
<dbReference type="EMBL" id="JALJOT010000018">
    <property type="protein sequence ID" value="KAK9901271.1"/>
    <property type="molecule type" value="Genomic_DNA"/>
</dbReference>
<accession>A0ABR2YAW2</accession>
<sequence length="225" mass="24201">MAAMTQMSRCVLGGRTVAPSFTSLRPRTLATSAARGLWLPDTEPPAHLKGELAGDRGFDPLGLGSDPERLKWYTEAEKTNGRWAMAGVAGILGQELLGVQPKWYEAGAKDYGFPPLALISLEFLLLGFLELKRYQGFKKTGKSGFLDSFPFDPANLDSEANAEKEIKNGRLAMVAFVGFVGAALVCRQGPIEALQSHLSDPFSNNIIGSIARLPETIGAKYPTAA</sequence>
<dbReference type="Proteomes" id="UP001491310">
    <property type="component" value="Unassembled WGS sequence"/>
</dbReference>
<dbReference type="SUPFAM" id="SSF103511">
    <property type="entry name" value="Chlorophyll a-b binding protein"/>
    <property type="match status" value="1"/>
</dbReference>
<protein>
    <recommendedName>
        <fullName evidence="6">Chlorophyll a-b binding protein, chloroplastic</fullName>
    </recommendedName>
</protein>
<dbReference type="Gene3D" id="1.10.3460.10">
    <property type="entry name" value="Chlorophyll a/b binding protein domain"/>
    <property type="match status" value="1"/>
</dbReference>
<proteinExistence type="inferred from homology"/>
<evidence type="ECO:0000256" key="2">
    <source>
        <dbReference type="ARBA" id="ARBA00022528"/>
    </source>
</evidence>
<keyword evidence="6" id="KW-0793">Thylakoid</keyword>
<keyword evidence="6" id="KW-0604">Photosystem II</keyword>
<dbReference type="InterPro" id="IPR001344">
    <property type="entry name" value="Chloro_AB-bd_pln"/>
</dbReference>